<sequence length="146" mass="17236">MNSGEVPDKLQNLTKIEKILITQVFPVMSVYRLCGDVLIIHYQFMNNLESFRDFRVYWLKVVRVQLWLKKNNHYYSNITIDHEALQSLPIDGLIDNKLQDIAEESNFKNEDDMIIHFFVLILPPSDHENVAIQNSLNQMQKNYPII</sequence>
<feature type="domain" description="DUF6570" evidence="1">
    <location>
        <begin position="49"/>
        <end position="86"/>
    </location>
</feature>
<dbReference type="OrthoDB" id="2448314at2759"/>
<evidence type="ECO:0000313" key="2">
    <source>
        <dbReference type="EMBL" id="GES96640.1"/>
    </source>
</evidence>
<name>A0A8H3M286_9GLOM</name>
<reference evidence="2" key="1">
    <citation type="submission" date="2019-10" db="EMBL/GenBank/DDBJ databases">
        <title>Conservation and host-specific expression of non-tandemly repeated heterogenous ribosome RNA gene in arbuscular mycorrhizal fungi.</title>
        <authorList>
            <person name="Maeda T."/>
            <person name="Kobayashi Y."/>
            <person name="Nakagawa T."/>
            <person name="Ezawa T."/>
            <person name="Yamaguchi K."/>
            <person name="Bino T."/>
            <person name="Nishimoto Y."/>
            <person name="Shigenobu S."/>
            <person name="Kawaguchi M."/>
        </authorList>
    </citation>
    <scope>NUCLEOTIDE SEQUENCE</scope>
    <source>
        <strain evidence="2">HR1</strain>
    </source>
</reference>
<dbReference type="AlphaFoldDB" id="A0A8H3M286"/>
<protein>
    <submittedName>
        <fullName evidence="2">Uncharacterized protein LOC114518711</fullName>
    </submittedName>
</protein>
<comment type="caution">
    <text evidence="2">The sequence shown here is derived from an EMBL/GenBank/DDBJ whole genome shotgun (WGS) entry which is preliminary data.</text>
</comment>
<dbReference type="Pfam" id="PF20209">
    <property type="entry name" value="DUF6570"/>
    <property type="match status" value="2"/>
</dbReference>
<dbReference type="EMBL" id="BLAL01000252">
    <property type="protein sequence ID" value="GES96640.1"/>
    <property type="molecule type" value="Genomic_DNA"/>
</dbReference>
<dbReference type="Proteomes" id="UP000615446">
    <property type="component" value="Unassembled WGS sequence"/>
</dbReference>
<proteinExistence type="predicted"/>
<dbReference type="InterPro" id="IPR046700">
    <property type="entry name" value="DUF6570"/>
</dbReference>
<evidence type="ECO:0000259" key="1">
    <source>
        <dbReference type="Pfam" id="PF20209"/>
    </source>
</evidence>
<feature type="domain" description="DUF6570" evidence="1">
    <location>
        <begin position="3"/>
        <end position="34"/>
    </location>
</feature>
<organism evidence="2 3">
    <name type="scientific">Rhizophagus clarus</name>
    <dbReference type="NCBI Taxonomy" id="94130"/>
    <lineage>
        <taxon>Eukaryota</taxon>
        <taxon>Fungi</taxon>
        <taxon>Fungi incertae sedis</taxon>
        <taxon>Mucoromycota</taxon>
        <taxon>Glomeromycotina</taxon>
        <taxon>Glomeromycetes</taxon>
        <taxon>Glomerales</taxon>
        <taxon>Glomeraceae</taxon>
        <taxon>Rhizophagus</taxon>
    </lineage>
</organism>
<evidence type="ECO:0000313" key="3">
    <source>
        <dbReference type="Proteomes" id="UP000615446"/>
    </source>
</evidence>
<accession>A0A8H3M286</accession>
<gene>
    <name evidence="2" type="ORF">RCL2_002326200</name>
</gene>